<evidence type="ECO:0000313" key="2">
    <source>
        <dbReference type="Proteomes" id="UP000694426"/>
    </source>
</evidence>
<accession>A0A8B9C085</accession>
<protein>
    <submittedName>
        <fullName evidence="1">Uncharacterized protein</fullName>
    </submittedName>
</protein>
<organism evidence="1 2">
    <name type="scientific">Anser brachyrhynchus</name>
    <name type="common">Pink-footed goose</name>
    <dbReference type="NCBI Taxonomy" id="132585"/>
    <lineage>
        <taxon>Eukaryota</taxon>
        <taxon>Metazoa</taxon>
        <taxon>Chordata</taxon>
        <taxon>Craniata</taxon>
        <taxon>Vertebrata</taxon>
        <taxon>Euteleostomi</taxon>
        <taxon>Archelosauria</taxon>
        <taxon>Archosauria</taxon>
        <taxon>Dinosauria</taxon>
        <taxon>Saurischia</taxon>
        <taxon>Theropoda</taxon>
        <taxon>Coelurosauria</taxon>
        <taxon>Aves</taxon>
        <taxon>Neognathae</taxon>
        <taxon>Galloanserae</taxon>
        <taxon>Anseriformes</taxon>
        <taxon>Anatidae</taxon>
        <taxon>Anserinae</taxon>
        <taxon>Anser</taxon>
    </lineage>
</organism>
<proteinExistence type="predicted"/>
<reference evidence="1" key="1">
    <citation type="submission" date="2025-08" db="UniProtKB">
        <authorList>
            <consortium name="Ensembl"/>
        </authorList>
    </citation>
    <scope>IDENTIFICATION</scope>
</reference>
<name>A0A8B9C085_9AVES</name>
<dbReference type="AlphaFoldDB" id="A0A8B9C085"/>
<keyword evidence="2" id="KW-1185">Reference proteome</keyword>
<dbReference type="Proteomes" id="UP000694426">
    <property type="component" value="Unplaced"/>
</dbReference>
<sequence>MSASRSPDQLFTFTFPSAATNAATQRQMDPEQNKAKWLLKKIKYTHTQELQVIFRNTFSYLTKFTQRPFCGVAVGGAVWGPVLPGATRIPYFKHHTNRTVKNPEKR</sequence>
<dbReference type="Ensembl" id="ENSABRT00000017016.1">
    <property type="protein sequence ID" value="ENSABRP00000011881.1"/>
    <property type="gene ID" value="ENSABRG00000010660.1"/>
</dbReference>
<reference evidence="1" key="2">
    <citation type="submission" date="2025-09" db="UniProtKB">
        <authorList>
            <consortium name="Ensembl"/>
        </authorList>
    </citation>
    <scope>IDENTIFICATION</scope>
</reference>
<evidence type="ECO:0000313" key="1">
    <source>
        <dbReference type="Ensembl" id="ENSABRP00000011881.1"/>
    </source>
</evidence>